<feature type="compositionally biased region" description="Basic residues" evidence="1">
    <location>
        <begin position="122"/>
        <end position="132"/>
    </location>
</feature>
<gene>
    <name evidence="2" type="ORF">PCOR1329_LOCUS52046</name>
</gene>
<comment type="caution">
    <text evidence="2">The sequence shown here is derived from an EMBL/GenBank/DDBJ whole genome shotgun (WGS) entry which is preliminary data.</text>
</comment>
<proteinExistence type="predicted"/>
<evidence type="ECO:0000313" key="2">
    <source>
        <dbReference type="EMBL" id="CAK0864085.1"/>
    </source>
</evidence>
<reference evidence="2" key="1">
    <citation type="submission" date="2023-10" db="EMBL/GenBank/DDBJ databases">
        <authorList>
            <person name="Chen Y."/>
            <person name="Shah S."/>
            <person name="Dougan E. K."/>
            <person name="Thang M."/>
            <person name="Chan C."/>
        </authorList>
    </citation>
    <scope>NUCLEOTIDE SEQUENCE [LARGE SCALE GENOMIC DNA]</scope>
</reference>
<protein>
    <submittedName>
        <fullName evidence="2">Uncharacterized protein</fullName>
    </submittedName>
</protein>
<evidence type="ECO:0000256" key="1">
    <source>
        <dbReference type="SAM" id="MobiDB-lite"/>
    </source>
</evidence>
<organism evidence="2 3">
    <name type="scientific">Prorocentrum cordatum</name>
    <dbReference type="NCBI Taxonomy" id="2364126"/>
    <lineage>
        <taxon>Eukaryota</taxon>
        <taxon>Sar</taxon>
        <taxon>Alveolata</taxon>
        <taxon>Dinophyceae</taxon>
        <taxon>Prorocentrales</taxon>
        <taxon>Prorocentraceae</taxon>
        <taxon>Prorocentrum</taxon>
    </lineage>
</organism>
<dbReference type="Proteomes" id="UP001189429">
    <property type="component" value="Unassembled WGS sequence"/>
</dbReference>
<feature type="region of interest" description="Disordered" evidence="1">
    <location>
        <begin position="1"/>
        <end position="23"/>
    </location>
</feature>
<dbReference type="EMBL" id="CAUYUJ010016327">
    <property type="protein sequence ID" value="CAK0864085.1"/>
    <property type="molecule type" value="Genomic_DNA"/>
</dbReference>
<keyword evidence="3" id="KW-1185">Reference proteome</keyword>
<feature type="region of interest" description="Disordered" evidence="1">
    <location>
        <begin position="100"/>
        <end position="132"/>
    </location>
</feature>
<accession>A0ABN9UXG5</accession>
<sequence length="132" mass="14086">MARRRLGSLESLKSGTYAGAPPSEVQRVKLWDRLSLKAKVRQEATGQVSVFEATGRELSECRKEEAENPPPLSRGASRVLGITTKSGSLVAPAPKAVATNPKEAVTLSQRAGAAEQAAETKTRKRRCSPSVS</sequence>
<name>A0ABN9UXG5_9DINO</name>
<evidence type="ECO:0000313" key="3">
    <source>
        <dbReference type="Proteomes" id="UP001189429"/>
    </source>
</evidence>